<dbReference type="AlphaFoldDB" id="A0A644WG50"/>
<evidence type="ECO:0000313" key="2">
    <source>
        <dbReference type="EMBL" id="MPM02478.1"/>
    </source>
</evidence>
<feature type="coiled-coil region" evidence="1">
    <location>
        <begin position="18"/>
        <end position="45"/>
    </location>
</feature>
<dbReference type="EMBL" id="VSSQ01000872">
    <property type="protein sequence ID" value="MPM02478.1"/>
    <property type="molecule type" value="Genomic_DNA"/>
</dbReference>
<accession>A0A644WG50</accession>
<keyword evidence="1" id="KW-0175">Coiled coil</keyword>
<gene>
    <name evidence="2" type="ORF">SDC9_48727</name>
</gene>
<sequence length="97" mass="11374">MLKELRIKLFGRSKKEIYDDMQVTLDEISEDLADIKNDLDDLHETVKEGLRLTLIVQEQCQQIISKMEKNNTRKDNRTLEEIVDNIEKLVGKDNAKE</sequence>
<proteinExistence type="predicted"/>
<protein>
    <submittedName>
        <fullName evidence="2">Uncharacterized protein</fullName>
    </submittedName>
</protein>
<organism evidence="2">
    <name type="scientific">bioreactor metagenome</name>
    <dbReference type="NCBI Taxonomy" id="1076179"/>
    <lineage>
        <taxon>unclassified sequences</taxon>
        <taxon>metagenomes</taxon>
        <taxon>ecological metagenomes</taxon>
    </lineage>
</organism>
<name>A0A644WG50_9ZZZZ</name>
<comment type="caution">
    <text evidence="2">The sequence shown here is derived from an EMBL/GenBank/DDBJ whole genome shotgun (WGS) entry which is preliminary data.</text>
</comment>
<evidence type="ECO:0000256" key="1">
    <source>
        <dbReference type="SAM" id="Coils"/>
    </source>
</evidence>
<reference evidence="2" key="1">
    <citation type="submission" date="2019-08" db="EMBL/GenBank/DDBJ databases">
        <authorList>
            <person name="Kucharzyk K."/>
            <person name="Murdoch R.W."/>
            <person name="Higgins S."/>
            <person name="Loffler F."/>
        </authorList>
    </citation>
    <scope>NUCLEOTIDE SEQUENCE</scope>
</reference>